<dbReference type="InterPro" id="IPR031306">
    <property type="entry name" value="CcdC"/>
</dbReference>
<protein>
    <submittedName>
        <fullName evidence="2">Membrane protein</fullName>
    </submittedName>
</protein>
<keyword evidence="1" id="KW-0472">Membrane</keyword>
<gene>
    <name evidence="2" type="ORF">GCM10008018_65100</name>
</gene>
<keyword evidence="3" id="KW-1185">Reference proteome</keyword>
<evidence type="ECO:0000313" key="2">
    <source>
        <dbReference type="EMBL" id="GGA10799.1"/>
    </source>
</evidence>
<organism evidence="2 3">
    <name type="scientific">Paenibacillus marchantiophytorum</name>
    <dbReference type="NCBI Taxonomy" id="1619310"/>
    <lineage>
        <taxon>Bacteria</taxon>
        <taxon>Bacillati</taxon>
        <taxon>Bacillota</taxon>
        <taxon>Bacilli</taxon>
        <taxon>Bacillales</taxon>
        <taxon>Paenibacillaceae</taxon>
        <taxon>Paenibacillus</taxon>
    </lineage>
</organism>
<evidence type="ECO:0000313" key="3">
    <source>
        <dbReference type="Proteomes" id="UP000615455"/>
    </source>
</evidence>
<comment type="caution">
    <text evidence="2">The sequence shown here is derived from an EMBL/GenBank/DDBJ whole genome shotgun (WGS) entry which is preliminary data.</text>
</comment>
<dbReference type="EMBL" id="BMHE01000061">
    <property type="protein sequence ID" value="GGA10799.1"/>
    <property type="molecule type" value="Genomic_DNA"/>
</dbReference>
<dbReference type="PANTHER" id="PTHR39164:SF1">
    <property type="entry name" value="PROTEIN CCDC"/>
    <property type="match status" value="1"/>
</dbReference>
<dbReference type="InterPro" id="IPR058247">
    <property type="entry name" value="DUF1453"/>
</dbReference>
<reference evidence="3" key="1">
    <citation type="journal article" date="2019" name="Int. J. Syst. Evol. Microbiol.">
        <title>The Global Catalogue of Microorganisms (GCM) 10K type strain sequencing project: providing services to taxonomists for standard genome sequencing and annotation.</title>
        <authorList>
            <consortium name="The Broad Institute Genomics Platform"/>
            <consortium name="The Broad Institute Genome Sequencing Center for Infectious Disease"/>
            <person name="Wu L."/>
            <person name="Ma J."/>
        </authorList>
    </citation>
    <scope>NUCLEOTIDE SEQUENCE [LARGE SCALE GENOMIC DNA]</scope>
    <source>
        <strain evidence="3">CGMCC 1.15043</strain>
    </source>
</reference>
<keyword evidence="1" id="KW-0812">Transmembrane</keyword>
<feature type="transmembrane region" description="Helical" evidence="1">
    <location>
        <begin position="123"/>
        <end position="141"/>
    </location>
</feature>
<dbReference type="Pfam" id="PF07301">
    <property type="entry name" value="DUF1453"/>
    <property type="match status" value="1"/>
</dbReference>
<name>A0ABQ1FHB4_9BACL</name>
<feature type="transmembrane region" description="Helical" evidence="1">
    <location>
        <begin position="90"/>
        <end position="111"/>
    </location>
</feature>
<accession>A0ABQ1FHB4</accession>
<sequence>MNSTVSLSISILIFILILRGQFRGTQKPIKRSGTPLLLPILYISTSLFQLFDPKLHIQSIQVITALAIGIVVAIPLIMTTKFEVKADGTYFRRSKAVIVILIAIFAFRFVLMETITNMDASTLAFFFNLVTLSYIAVWRMVTFSKFRRVSQSLAT</sequence>
<feature type="transmembrane region" description="Helical" evidence="1">
    <location>
        <begin position="57"/>
        <end position="78"/>
    </location>
</feature>
<feature type="transmembrane region" description="Helical" evidence="1">
    <location>
        <begin position="34"/>
        <end position="51"/>
    </location>
</feature>
<proteinExistence type="predicted"/>
<dbReference type="RefSeq" id="WP_189019754.1">
    <property type="nucleotide sequence ID" value="NZ_BMHE01000061.1"/>
</dbReference>
<dbReference type="PANTHER" id="PTHR39164">
    <property type="entry name" value="PROTEIN CCDC"/>
    <property type="match status" value="1"/>
</dbReference>
<keyword evidence="1" id="KW-1133">Transmembrane helix</keyword>
<feature type="transmembrane region" description="Helical" evidence="1">
    <location>
        <begin position="6"/>
        <end position="22"/>
    </location>
</feature>
<dbReference type="Proteomes" id="UP000615455">
    <property type="component" value="Unassembled WGS sequence"/>
</dbReference>
<evidence type="ECO:0000256" key="1">
    <source>
        <dbReference type="SAM" id="Phobius"/>
    </source>
</evidence>